<dbReference type="InterPro" id="IPR004165">
    <property type="entry name" value="CoA_trans_fam_I"/>
</dbReference>
<gene>
    <name evidence="3" type="ORF">J9317_10990</name>
</gene>
<proteinExistence type="inferred from homology"/>
<dbReference type="Gene3D" id="3.40.1080.10">
    <property type="entry name" value="Glutaconate Coenzyme A-transferase"/>
    <property type="match status" value="1"/>
</dbReference>
<dbReference type="SMART" id="SM00882">
    <property type="entry name" value="CoA_trans"/>
    <property type="match status" value="1"/>
</dbReference>
<keyword evidence="2" id="KW-0808">Transferase</keyword>
<protein>
    <submittedName>
        <fullName evidence="3">3-oxoacid CoA-transferase subunit B</fullName>
    </submittedName>
</protein>
<dbReference type="SUPFAM" id="SSF100950">
    <property type="entry name" value="NagB/RpiA/CoA transferase-like"/>
    <property type="match status" value="1"/>
</dbReference>
<dbReference type="Pfam" id="PF01144">
    <property type="entry name" value="CoA_trans"/>
    <property type="match status" value="1"/>
</dbReference>
<evidence type="ECO:0000313" key="4">
    <source>
        <dbReference type="Proteomes" id="UP000682403"/>
    </source>
</evidence>
<name>A0ABS5LEW7_9BACI</name>
<dbReference type="PANTHER" id="PTHR13707">
    <property type="entry name" value="KETOACID-COENZYME A TRANSFERASE"/>
    <property type="match status" value="1"/>
</dbReference>
<dbReference type="InterPro" id="IPR012791">
    <property type="entry name" value="3-oxoacid_CoA-transf_B"/>
</dbReference>
<accession>A0ABS5LEW7</accession>
<dbReference type="EMBL" id="JAGVRK010000001">
    <property type="protein sequence ID" value="MBS2969290.1"/>
    <property type="molecule type" value="Genomic_DNA"/>
</dbReference>
<evidence type="ECO:0000256" key="1">
    <source>
        <dbReference type="ARBA" id="ARBA00007047"/>
    </source>
</evidence>
<comment type="similarity">
    <text evidence="1">Belongs to the 3-oxoacid CoA-transferase subunit B family.</text>
</comment>
<evidence type="ECO:0000256" key="2">
    <source>
        <dbReference type="ARBA" id="ARBA00022679"/>
    </source>
</evidence>
<organism evidence="3 4">
    <name type="scientific">Metabacillus flavus</name>
    <dbReference type="NCBI Taxonomy" id="2823519"/>
    <lineage>
        <taxon>Bacteria</taxon>
        <taxon>Bacillati</taxon>
        <taxon>Bacillota</taxon>
        <taxon>Bacilli</taxon>
        <taxon>Bacillales</taxon>
        <taxon>Bacillaceae</taxon>
        <taxon>Metabacillus</taxon>
    </lineage>
</organism>
<sequence>MGMGRETKLSIARRAAQEVEKGMVVNLGIGIPSLVPNFLPENFPVMIQAENGILGMGPEPPPGQEEWELCNAAGFPVTEGKGISYFDSAEAFGMIRSGCIDMTILGSLEVSSSGDLSNWIVPGKTVPGMGGAMELAQKARKVLVVMSHTDKYGRPKIVKKCSLPITAKKCVSRIITEMAVLDVTDSGLMLKEVMGSFSVEEVICSTGASLLISPKLKA</sequence>
<dbReference type="Proteomes" id="UP000682403">
    <property type="component" value="Unassembled WGS sequence"/>
</dbReference>
<reference evidence="3 4" key="1">
    <citation type="submission" date="2021-04" db="EMBL/GenBank/DDBJ databases">
        <title>Metabacillus sp. strain KIGAM252 whole genome sequence.</title>
        <authorList>
            <person name="Seo M.-J."/>
            <person name="Cho E.-S."/>
            <person name="Hwang C.Y."/>
            <person name="Yoon D.J."/>
        </authorList>
    </citation>
    <scope>NUCLEOTIDE SEQUENCE [LARGE SCALE GENOMIC DNA]</scope>
    <source>
        <strain evidence="3 4">KIGAM252</strain>
    </source>
</reference>
<dbReference type="NCBIfam" id="TIGR02428">
    <property type="entry name" value="pcaJ_scoB_fam"/>
    <property type="match status" value="1"/>
</dbReference>
<dbReference type="PANTHER" id="PTHR13707:SF60">
    <property type="entry name" value="ACETATE COA-TRANSFERASE SUBUNIT ALPHA"/>
    <property type="match status" value="1"/>
</dbReference>
<comment type="caution">
    <text evidence="3">The sequence shown here is derived from an EMBL/GenBank/DDBJ whole genome shotgun (WGS) entry which is preliminary data.</text>
</comment>
<keyword evidence="4" id="KW-1185">Reference proteome</keyword>
<dbReference type="InterPro" id="IPR037171">
    <property type="entry name" value="NagB/RpiA_transferase-like"/>
</dbReference>
<evidence type="ECO:0000313" key="3">
    <source>
        <dbReference type="EMBL" id="MBS2969290.1"/>
    </source>
</evidence>
<dbReference type="RefSeq" id="WP_211558547.1">
    <property type="nucleotide sequence ID" value="NZ_JAGVRK010000001.1"/>
</dbReference>